<name>A0A3P4B7Z7_9BURK</name>
<dbReference type="RefSeq" id="WP_246013399.1">
    <property type="nucleotide sequence ID" value="NZ_UWPJ01000035.1"/>
</dbReference>
<dbReference type="InterPro" id="IPR014166">
    <property type="entry name" value="Tol-Pal_acyl-CoA_thioesterase"/>
</dbReference>
<reference evidence="3 4" key="1">
    <citation type="submission" date="2018-10" db="EMBL/GenBank/DDBJ databases">
        <authorList>
            <person name="Criscuolo A."/>
        </authorList>
    </citation>
    <scope>NUCLEOTIDE SEQUENCE [LARGE SCALE GENOMIC DNA]</scope>
    <source>
        <strain evidence="3">DnA1</strain>
    </source>
</reference>
<evidence type="ECO:0000313" key="3">
    <source>
        <dbReference type="EMBL" id="VCU72061.1"/>
    </source>
</evidence>
<dbReference type="InterPro" id="IPR050563">
    <property type="entry name" value="4-hydroxybenzoyl-CoA_TE"/>
</dbReference>
<dbReference type="EMBL" id="UWPJ01000035">
    <property type="protein sequence ID" value="VCU72061.1"/>
    <property type="molecule type" value="Genomic_DNA"/>
</dbReference>
<dbReference type="PANTHER" id="PTHR31793">
    <property type="entry name" value="4-HYDROXYBENZOYL-COA THIOESTERASE FAMILY MEMBER"/>
    <property type="match status" value="1"/>
</dbReference>
<sequence>MSSPASDFRFPIRVYYEDTDAGGVVYYANYLKFFERARTEWLRALGVEQRLLAEQTGCIFVVRAIRTDYRRPACLDDQLVIRSSVARLGRASIDFSQACERGGELLASGLVQVGCVDRTTMRPRALPAELAQRLAPLEPGSGTD</sequence>
<dbReference type="PANTHER" id="PTHR31793:SF37">
    <property type="entry name" value="ACYL-COA THIOESTER HYDROLASE YBGC"/>
    <property type="match status" value="1"/>
</dbReference>
<dbReference type="Proteomes" id="UP000277294">
    <property type="component" value="Unassembled WGS sequence"/>
</dbReference>
<dbReference type="CDD" id="cd00586">
    <property type="entry name" value="4HBT"/>
    <property type="match status" value="1"/>
</dbReference>
<organism evidence="3 4">
    <name type="scientific">Pigmentiphaga humi</name>
    <dbReference type="NCBI Taxonomy" id="2478468"/>
    <lineage>
        <taxon>Bacteria</taxon>
        <taxon>Pseudomonadati</taxon>
        <taxon>Pseudomonadota</taxon>
        <taxon>Betaproteobacteria</taxon>
        <taxon>Burkholderiales</taxon>
        <taxon>Alcaligenaceae</taxon>
        <taxon>Pigmentiphaga</taxon>
    </lineage>
</organism>
<protein>
    <submittedName>
        <fullName evidence="3">Acyl-CoA thioester hydrolase YbgC</fullName>
        <ecNumber evidence="3">3.1.2.-</ecNumber>
    </submittedName>
</protein>
<dbReference type="FunFam" id="3.10.129.10:FF:000004">
    <property type="entry name" value="Tol-pal system-associated acyl-CoA thioesterase"/>
    <property type="match status" value="1"/>
</dbReference>
<evidence type="ECO:0000256" key="2">
    <source>
        <dbReference type="ARBA" id="ARBA00022801"/>
    </source>
</evidence>
<dbReference type="Gene3D" id="3.10.129.10">
    <property type="entry name" value="Hotdog Thioesterase"/>
    <property type="match status" value="1"/>
</dbReference>
<keyword evidence="4" id="KW-1185">Reference proteome</keyword>
<evidence type="ECO:0000256" key="1">
    <source>
        <dbReference type="ARBA" id="ARBA00005953"/>
    </source>
</evidence>
<dbReference type="NCBIfam" id="TIGR00051">
    <property type="entry name" value="YbgC/FadM family acyl-CoA thioesterase"/>
    <property type="match status" value="1"/>
</dbReference>
<gene>
    <name evidence="3" type="primary">ybgC</name>
    <name evidence="3" type="ORF">PIGHUM_04157</name>
</gene>
<dbReference type="PIRSF" id="PIRSF003230">
    <property type="entry name" value="YbgC"/>
    <property type="match status" value="1"/>
</dbReference>
<dbReference type="InterPro" id="IPR006684">
    <property type="entry name" value="YbgC/YbaW"/>
</dbReference>
<proteinExistence type="inferred from homology"/>
<comment type="similarity">
    <text evidence="1">Belongs to the 4-hydroxybenzoyl-CoA thioesterase family.</text>
</comment>
<accession>A0A3P4B7Z7</accession>
<keyword evidence="2 3" id="KW-0378">Hydrolase</keyword>
<evidence type="ECO:0000313" key="4">
    <source>
        <dbReference type="Proteomes" id="UP000277294"/>
    </source>
</evidence>
<dbReference type="NCBIfam" id="TIGR02799">
    <property type="entry name" value="thio_ybgC"/>
    <property type="match status" value="1"/>
</dbReference>
<dbReference type="InterPro" id="IPR029069">
    <property type="entry name" value="HotDog_dom_sf"/>
</dbReference>
<dbReference type="EC" id="3.1.2.-" evidence="3"/>
<dbReference type="SUPFAM" id="SSF54637">
    <property type="entry name" value="Thioesterase/thiol ester dehydrase-isomerase"/>
    <property type="match status" value="1"/>
</dbReference>
<dbReference type="Pfam" id="PF13279">
    <property type="entry name" value="4HBT_2"/>
    <property type="match status" value="1"/>
</dbReference>
<dbReference type="AlphaFoldDB" id="A0A3P4B7Z7"/>
<dbReference type="GO" id="GO:0047617">
    <property type="term" value="F:fatty acyl-CoA hydrolase activity"/>
    <property type="evidence" value="ECO:0007669"/>
    <property type="project" value="TreeGrafter"/>
</dbReference>